<evidence type="ECO:0000256" key="1">
    <source>
        <dbReference type="SAM" id="MobiDB-lite"/>
    </source>
</evidence>
<dbReference type="AlphaFoldDB" id="A0A2X3DS96"/>
<evidence type="ECO:0000313" key="2">
    <source>
        <dbReference type="EMBL" id="SQC02359.1"/>
    </source>
</evidence>
<sequence>MRCGMPERSSQDDKSGPRPRRGGFTTTKSGGISVWLTAHLVASAVMKCGRGAALGVLGVPSFLLLGSTGTVAVALASSVTACFAPSIAGPTTSTPVTCATPAELRAKAKPPTPQYKSQAVSGWSFRAQGSLCIQGLRSCGICLKERSWC</sequence>
<feature type="region of interest" description="Disordered" evidence="1">
    <location>
        <begin position="1"/>
        <end position="26"/>
    </location>
</feature>
<reference evidence="2 3" key="1">
    <citation type="submission" date="2018-06" db="EMBL/GenBank/DDBJ databases">
        <authorList>
            <consortium name="Pathogen Informatics"/>
            <person name="Doyle S."/>
        </authorList>
    </citation>
    <scope>NUCLEOTIDE SEQUENCE [LARGE SCALE GENOMIC DNA]</scope>
    <source>
        <strain evidence="2 3">NCTC11820</strain>
    </source>
</reference>
<dbReference type="EMBL" id="UASJ01000016">
    <property type="protein sequence ID" value="SQC02359.1"/>
    <property type="molecule type" value="Genomic_DNA"/>
</dbReference>
<protein>
    <submittedName>
        <fullName evidence="2">Uncharacterized protein</fullName>
    </submittedName>
</protein>
<dbReference type="Proteomes" id="UP000250245">
    <property type="component" value="Unassembled WGS sequence"/>
</dbReference>
<accession>A0A2X3DS96</accession>
<proteinExistence type="predicted"/>
<evidence type="ECO:0000313" key="3">
    <source>
        <dbReference type="Proteomes" id="UP000250245"/>
    </source>
</evidence>
<organism evidence="2 3">
    <name type="scientific">Mobiluncus curtisii</name>
    <dbReference type="NCBI Taxonomy" id="2051"/>
    <lineage>
        <taxon>Bacteria</taxon>
        <taxon>Bacillati</taxon>
        <taxon>Actinomycetota</taxon>
        <taxon>Actinomycetes</taxon>
        <taxon>Actinomycetales</taxon>
        <taxon>Actinomycetaceae</taxon>
        <taxon>Mobiluncus</taxon>
    </lineage>
</organism>
<name>A0A2X3DS96_9ACTO</name>
<gene>
    <name evidence="2" type="ORF">NCTC11820_02247</name>
</gene>